<dbReference type="Proteomes" id="UP000008075">
    <property type="component" value="Chromosome"/>
</dbReference>
<dbReference type="HOGENOM" id="CLU_3142364_0_0_6"/>
<gene>
    <name evidence="1" type="ordered locus">XNC1_2352</name>
</gene>
<dbReference type="AlphaFoldDB" id="D3VGH5"/>
<evidence type="ECO:0000313" key="2">
    <source>
        <dbReference type="Proteomes" id="UP000008075"/>
    </source>
</evidence>
<proteinExistence type="predicted"/>
<keyword evidence="2" id="KW-1185">Reference proteome</keyword>
<name>D3VGH5_XENNA</name>
<organism evidence="1 2">
    <name type="scientific">Xenorhabdus nematophila (strain ATCC 19061 / DSM 3370 / CCUG 14189 / LMG 1036 / NCIMB 9965 / AN6)</name>
    <dbReference type="NCBI Taxonomy" id="406817"/>
    <lineage>
        <taxon>Bacteria</taxon>
        <taxon>Pseudomonadati</taxon>
        <taxon>Pseudomonadota</taxon>
        <taxon>Gammaproteobacteria</taxon>
        <taxon>Enterobacterales</taxon>
        <taxon>Morganellaceae</taxon>
        <taxon>Xenorhabdus</taxon>
    </lineage>
</organism>
<dbReference type="KEGG" id="xne:XNC1_2352"/>
<protein>
    <submittedName>
        <fullName evidence="1">Uncharacterized protein</fullName>
    </submittedName>
</protein>
<dbReference type="EMBL" id="FN667742">
    <property type="protein sequence ID" value="CBJ90411.1"/>
    <property type="molecule type" value="Genomic_DNA"/>
</dbReference>
<reference evidence="1 2" key="1">
    <citation type="journal article" date="2011" name="PLoS ONE">
        <title>The entomopathogenic bacterial endosymbionts xenorhabdus and photorhabdus: convergent lifestyles from divergent genomes.</title>
        <authorList>
            <person name="Chaston J.M."/>
            <person name="Suen G."/>
            <person name="Tucker S.L."/>
            <person name="Andersen A.W."/>
            <person name="Bhasin A."/>
            <person name="Bode E."/>
            <person name="Bode H.B."/>
            <person name="Brachmann A.O."/>
            <person name="Cowles C.E."/>
            <person name="Cowles K.N."/>
            <person name="Darby C."/>
            <person name="de Leon L."/>
            <person name="Drace K."/>
            <person name="Du Z."/>
            <person name="Givaudan A."/>
            <person name="Herbert Tran E.E."/>
            <person name="Jewell K.A."/>
            <person name="Knack J.J."/>
            <person name="Krasomil-Osterfeld K.C."/>
            <person name="Kukor R."/>
            <person name="Lanois A."/>
            <person name="Latreille P."/>
            <person name="Leimgruber N.K."/>
            <person name="Lipke C.M."/>
            <person name="Liu R."/>
            <person name="Lu X."/>
            <person name="Martens E.C."/>
            <person name="Marri P.R."/>
            <person name="Medigue C."/>
            <person name="Menard M.L."/>
            <person name="Miller N.M."/>
            <person name="Morales-Soto N."/>
            <person name="Norton S."/>
            <person name="Ogier J.C."/>
            <person name="Orchard S.S."/>
            <person name="Park D."/>
            <person name="Park Y."/>
            <person name="Qurollo B.A."/>
            <person name="Sugar D.R."/>
            <person name="Richards G.R."/>
            <person name="Rouy Z."/>
            <person name="Slominski B."/>
            <person name="Slominski K."/>
            <person name="Snyder H."/>
            <person name="Tjaden B.C."/>
            <person name="van der Hoeven R."/>
            <person name="Welch R.D."/>
            <person name="Wheeler C."/>
            <person name="Xiang B."/>
            <person name="Barbazuk B."/>
            <person name="Gaudriault S."/>
            <person name="Goodner B."/>
            <person name="Slater S.C."/>
            <person name="Forst S."/>
            <person name="Goldman B.S."/>
            <person name="Goodrich-Blair H."/>
        </authorList>
    </citation>
    <scope>NUCLEOTIDE SEQUENCE [LARGE SCALE GENOMIC DNA]</scope>
    <source>
        <strain evidence="2">ATCC 19061 / DSM 3370 / CCUG 14189 / LMG 1036 / NCIMB 9965 / AN6</strain>
    </source>
</reference>
<accession>D3VGH5</accession>
<sequence>MDKMAIKIQQAMRTLFVLHLPGKSASAKLLLAVYLIVVRNRPTSLLLIT</sequence>
<evidence type="ECO:0000313" key="1">
    <source>
        <dbReference type="EMBL" id="CBJ90411.1"/>
    </source>
</evidence>